<dbReference type="GO" id="GO:0006400">
    <property type="term" value="P:tRNA modification"/>
    <property type="evidence" value="ECO:0007669"/>
    <property type="project" value="TreeGrafter"/>
</dbReference>
<dbReference type="InterPro" id="IPR027417">
    <property type="entry name" value="P-loop_NTPase"/>
</dbReference>
<dbReference type="GO" id="GO:0005524">
    <property type="term" value="F:ATP binding"/>
    <property type="evidence" value="ECO:0007669"/>
    <property type="project" value="UniProtKB-KW"/>
</dbReference>
<dbReference type="Proteomes" id="UP000467841">
    <property type="component" value="Unassembled WGS sequence"/>
</dbReference>
<dbReference type="GO" id="GO:0009691">
    <property type="term" value="P:cytokinin biosynthetic process"/>
    <property type="evidence" value="ECO:0007669"/>
    <property type="project" value="UniProtKB-KW"/>
</dbReference>
<keyword evidence="4" id="KW-0547">Nucleotide-binding</keyword>
<evidence type="ECO:0000256" key="4">
    <source>
        <dbReference type="ARBA" id="ARBA00022741"/>
    </source>
</evidence>
<evidence type="ECO:0000256" key="1">
    <source>
        <dbReference type="ARBA" id="ARBA00005842"/>
    </source>
</evidence>
<proteinExistence type="inferred from homology"/>
<evidence type="ECO:0000256" key="5">
    <source>
        <dbReference type="ARBA" id="ARBA00022840"/>
    </source>
</evidence>
<dbReference type="Gene3D" id="3.40.50.300">
    <property type="entry name" value="P-loop containing nucleotide triphosphate hydrolases"/>
    <property type="match status" value="1"/>
</dbReference>
<comment type="caution">
    <text evidence="6">The sequence shown here is derived from an EMBL/GenBank/DDBJ whole genome shotgun (WGS) entry which is preliminary data.</text>
</comment>
<keyword evidence="2" id="KW-0808">Transferase</keyword>
<name>A0A6D2KES5_9BRAS</name>
<keyword evidence="3" id="KW-0203">Cytokinin biosynthesis</keyword>
<dbReference type="AlphaFoldDB" id="A0A6D2KES5"/>
<keyword evidence="7" id="KW-1185">Reference proteome</keyword>
<evidence type="ECO:0000313" key="6">
    <source>
        <dbReference type="EMBL" id="CAA7052964.1"/>
    </source>
</evidence>
<dbReference type="PANTHER" id="PTHR11088">
    <property type="entry name" value="TRNA DIMETHYLALLYLTRANSFERASE"/>
    <property type="match status" value="1"/>
</dbReference>
<dbReference type="GO" id="GO:0052381">
    <property type="term" value="F:tRNA dimethylallyltransferase activity"/>
    <property type="evidence" value="ECO:0007669"/>
    <property type="project" value="TreeGrafter"/>
</dbReference>
<reference evidence="6" key="1">
    <citation type="submission" date="2020-01" db="EMBL/GenBank/DDBJ databases">
        <authorList>
            <person name="Mishra B."/>
        </authorList>
    </citation>
    <scope>NUCLEOTIDE SEQUENCE [LARGE SCALE GENOMIC DNA]</scope>
</reference>
<comment type="similarity">
    <text evidence="1">Belongs to the IPP transferase family.</text>
</comment>
<dbReference type="PANTHER" id="PTHR11088:SF86">
    <property type="entry name" value="ADENYLATE ISOPENTENYLTRANSFERASE 4-RELATED"/>
    <property type="match status" value="1"/>
</dbReference>
<gene>
    <name evidence="6" type="ORF">MERR_LOCUS40199</name>
</gene>
<dbReference type="Pfam" id="PF01745">
    <property type="entry name" value="IPT"/>
    <property type="match status" value="1"/>
</dbReference>
<evidence type="ECO:0000256" key="3">
    <source>
        <dbReference type="ARBA" id="ARBA00022712"/>
    </source>
</evidence>
<dbReference type="EMBL" id="CACVBM020001518">
    <property type="protein sequence ID" value="CAA7052964.1"/>
    <property type="molecule type" value="Genomic_DNA"/>
</dbReference>
<protein>
    <submittedName>
        <fullName evidence="6">Uncharacterized protein</fullName>
    </submittedName>
</protein>
<dbReference type="InterPro" id="IPR039657">
    <property type="entry name" value="Dimethylallyltransferase"/>
</dbReference>
<evidence type="ECO:0000313" key="7">
    <source>
        <dbReference type="Proteomes" id="UP000467841"/>
    </source>
</evidence>
<keyword evidence="5" id="KW-0067">ATP-binding</keyword>
<sequence>MQELTTTIMSRSFLPTTSPRLRLRPRSLVRMTVCMDQSLKEKMVVILGATGTGKSRLSVDLATRFSGEIINSDKIQVYNGLETATNQITIPERCGVPHHCWCFNKYSVLIINTDYRVIFLWACYNHVAHYSKEEAHLPEPNLNHDNLHLIGLRQNFREIHLSRHLLRLHRRLLRLHRRSPNSSQS</sequence>
<accession>A0A6D2KES5</accession>
<organism evidence="6 7">
    <name type="scientific">Microthlaspi erraticum</name>
    <dbReference type="NCBI Taxonomy" id="1685480"/>
    <lineage>
        <taxon>Eukaryota</taxon>
        <taxon>Viridiplantae</taxon>
        <taxon>Streptophyta</taxon>
        <taxon>Embryophyta</taxon>
        <taxon>Tracheophyta</taxon>
        <taxon>Spermatophyta</taxon>
        <taxon>Magnoliopsida</taxon>
        <taxon>eudicotyledons</taxon>
        <taxon>Gunneridae</taxon>
        <taxon>Pentapetalae</taxon>
        <taxon>rosids</taxon>
        <taxon>malvids</taxon>
        <taxon>Brassicales</taxon>
        <taxon>Brassicaceae</taxon>
        <taxon>Coluteocarpeae</taxon>
        <taxon>Microthlaspi</taxon>
    </lineage>
</organism>
<dbReference type="GO" id="GO:0009824">
    <property type="term" value="F:AMP dimethylallyltransferase activity"/>
    <property type="evidence" value="ECO:0007669"/>
    <property type="project" value="TreeGrafter"/>
</dbReference>
<dbReference type="OrthoDB" id="775260at2759"/>
<evidence type="ECO:0000256" key="2">
    <source>
        <dbReference type="ARBA" id="ARBA00022679"/>
    </source>
</evidence>
<dbReference type="GO" id="GO:0005739">
    <property type="term" value="C:mitochondrion"/>
    <property type="evidence" value="ECO:0007669"/>
    <property type="project" value="TreeGrafter"/>
</dbReference>